<gene>
    <name evidence="2" type="ORF">CGLAU_09795</name>
</gene>
<protein>
    <submittedName>
        <fullName evidence="2">Uncharacterized protein</fullName>
    </submittedName>
</protein>
<dbReference type="EMBL" id="CP019688">
    <property type="protein sequence ID" value="AQQ15910.1"/>
    <property type="molecule type" value="Genomic_DNA"/>
</dbReference>
<sequence length="180" mass="19328">MVEPELDFPYTSADGTSPAPVTFDFGFGNDGEDGEDDAEEGEDEDDNEDSDADDSDDSDDSGDADDSGDSDDSDDKDEPAPAPRRNVRPAPAPAPSLPGAACAWPAQAEAKEGEEFSTFCNREWARTVTSDGQQYFWEARGSGWVSIDPVSEHNGGVCWSKNDFEKAPEAIRNAVVFCDS</sequence>
<proteinExistence type="predicted"/>
<evidence type="ECO:0000313" key="3">
    <source>
        <dbReference type="Proteomes" id="UP000217209"/>
    </source>
</evidence>
<dbReference type="Proteomes" id="UP000217209">
    <property type="component" value="Chromosome"/>
</dbReference>
<feature type="compositionally biased region" description="Acidic residues" evidence="1">
    <location>
        <begin position="30"/>
        <end position="77"/>
    </location>
</feature>
<feature type="region of interest" description="Disordered" evidence="1">
    <location>
        <begin position="1"/>
        <end position="100"/>
    </location>
</feature>
<keyword evidence="3" id="KW-1185">Reference proteome</keyword>
<reference evidence="2 3" key="1">
    <citation type="submission" date="2016-12" db="EMBL/GenBank/DDBJ databases">
        <authorList>
            <person name="Song W.-J."/>
            <person name="Kurnit D.M."/>
        </authorList>
    </citation>
    <scope>NUCLEOTIDE SEQUENCE [LARGE SCALE GENOMIC DNA]</scope>
    <source>
        <strain evidence="2 3">DSM 30827</strain>
    </source>
</reference>
<evidence type="ECO:0000256" key="1">
    <source>
        <dbReference type="SAM" id="MobiDB-lite"/>
    </source>
</evidence>
<evidence type="ECO:0000313" key="2">
    <source>
        <dbReference type="EMBL" id="AQQ15910.1"/>
    </source>
</evidence>
<dbReference type="AlphaFoldDB" id="A0A1Q2HYP1"/>
<organism evidence="2 3">
    <name type="scientific">Corynebacterium glaucum</name>
    <dbReference type="NCBI Taxonomy" id="187491"/>
    <lineage>
        <taxon>Bacteria</taxon>
        <taxon>Bacillati</taxon>
        <taxon>Actinomycetota</taxon>
        <taxon>Actinomycetes</taxon>
        <taxon>Mycobacteriales</taxon>
        <taxon>Corynebacteriaceae</taxon>
        <taxon>Corynebacterium</taxon>
    </lineage>
</organism>
<name>A0A1Q2HYP1_9CORY</name>
<dbReference type="KEGG" id="cgv:CGLAU_09795"/>
<accession>A0A1Q2HYP1</accession>